<name>A0ABR1T6X7_9PEZI</name>
<accession>A0ABR1T6X7</accession>
<protein>
    <submittedName>
        <fullName evidence="2">Uncharacterized protein</fullName>
    </submittedName>
</protein>
<reference evidence="2 3" key="1">
    <citation type="submission" date="2023-01" db="EMBL/GenBank/DDBJ databases">
        <title>Analysis of 21 Apiospora genomes using comparative genomics revels a genus with tremendous synthesis potential of carbohydrate active enzymes and secondary metabolites.</title>
        <authorList>
            <person name="Sorensen T."/>
        </authorList>
    </citation>
    <scope>NUCLEOTIDE SEQUENCE [LARGE SCALE GENOMIC DNA]</scope>
    <source>
        <strain evidence="2 3">CBS 135458</strain>
    </source>
</reference>
<comment type="caution">
    <text evidence="2">The sequence shown here is derived from an EMBL/GenBank/DDBJ whole genome shotgun (WGS) entry which is preliminary data.</text>
</comment>
<feature type="chain" id="PRO_5046184420" evidence="1">
    <location>
        <begin position="21"/>
        <end position="188"/>
    </location>
</feature>
<evidence type="ECO:0000313" key="3">
    <source>
        <dbReference type="Proteomes" id="UP001480595"/>
    </source>
</evidence>
<dbReference type="EMBL" id="JAQQWL010000013">
    <property type="protein sequence ID" value="KAK8042355.1"/>
    <property type="molecule type" value="Genomic_DNA"/>
</dbReference>
<feature type="signal peptide" evidence="1">
    <location>
        <begin position="1"/>
        <end position="20"/>
    </location>
</feature>
<evidence type="ECO:0000313" key="2">
    <source>
        <dbReference type="EMBL" id="KAK8042355.1"/>
    </source>
</evidence>
<dbReference type="RefSeq" id="XP_066709208.1">
    <property type="nucleotide sequence ID" value="XM_066864247.1"/>
</dbReference>
<proteinExistence type="predicted"/>
<sequence>MSQMSLALALLLSFAPLGMGSLPQDLCSVYDFFPTMGATCTANAGDKLKISIDRPEVSKCKPNRGGVYHVEFTYTSAADGQEKGASEVGGPVKVGDGWASVLSFDTGISYSSIKAGTKVNVHVHAENVTYLGQLYRNHNFIWNGSSSAVLPLEDMITQYANRQYVASWSIIGAKLDVVALAHALVWML</sequence>
<gene>
    <name evidence="2" type="ORF">PG994_012838</name>
</gene>
<organism evidence="2 3">
    <name type="scientific">Apiospora phragmitis</name>
    <dbReference type="NCBI Taxonomy" id="2905665"/>
    <lineage>
        <taxon>Eukaryota</taxon>
        <taxon>Fungi</taxon>
        <taxon>Dikarya</taxon>
        <taxon>Ascomycota</taxon>
        <taxon>Pezizomycotina</taxon>
        <taxon>Sordariomycetes</taxon>
        <taxon>Xylariomycetidae</taxon>
        <taxon>Amphisphaeriales</taxon>
        <taxon>Apiosporaceae</taxon>
        <taxon>Apiospora</taxon>
    </lineage>
</organism>
<dbReference type="Proteomes" id="UP001480595">
    <property type="component" value="Unassembled WGS sequence"/>
</dbReference>
<evidence type="ECO:0000256" key="1">
    <source>
        <dbReference type="SAM" id="SignalP"/>
    </source>
</evidence>
<keyword evidence="3" id="KW-1185">Reference proteome</keyword>
<dbReference type="GeneID" id="92097310"/>
<keyword evidence="1" id="KW-0732">Signal</keyword>